<feature type="non-terminal residue" evidence="1">
    <location>
        <position position="1"/>
    </location>
</feature>
<organism evidence="1">
    <name type="scientific">Arion vulgaris</name>
    <dbReference type="NCBI Taxonomy" id="1028688"/>
    <lineage>
        <taxon>Eukaryota</taxon>
        <taxon>Metazoa</taxon>
        <taxon>Spiralia</taxon>
        <taxon>Lophotrochozoa</taxon>
        <taxon>Mollusca</taxon>
        <taxon>Gastropoda</taxon>
        <taxon>Heterobranchia</taxon>
        <taxon>Euthyneura</taxon>
        <taxon>Panpulmonata</taxon>
        <taxon>Eupulmonata</taxon>
        <taxon>Stylommatophora</taxon>
        <taxon>Helicina</taxon>
        <taxon>Arionoidea</taxon>
        <taxon>Arionidae</taxon>
        <taxon>Arion</taxon>
    </lineage>
</organism>
<protein>
    <submittedName>
        <fullName evidence="1">Uncharacterized protein</fullName>
    </submittedName>
</protein>
<proteinExistence type="predicted"/>
<gene>
    <name evidence="1" type="primary">ORF27452</name>
</gene>
<dbReference type="AlphaFoldDB" id="A0A0B6YJG4"/>
<accession>A0A0B6YJG4</accession>
<dbReference type="EMBL" id="HACG01009493">
    <property type="protein sequence ID" value="CEK56358.1"/>
    <property type="molecule type" value="Transcribed_RNA"/>
</dbReference>
<sequence length="82" mass="9624">QKCGFTEMETMAELHGACLNKDSSQCMEREEARKSFMRLIPFFEKSIVEHREKDSPCLEEYEQYLSQCYDGMQTVLSNVDDK</sequence>
<evidence type="ECO:0000313" key="1">
    <source>
        <dbReference type="EMBL" id="CEK56358.1"/>
    </source>
</evidence>
<name>A0A0B6YJG4_9EUPU</name>
<reference evidence="1" key="1">
    <citation type="submission" date="2014-12" db="EMBL/GenBank/DDBJ databases">
        <title>Insight into the proteome of Arion vulgaris.</title>
        <authorList>
            <person name="Aradska J."/>
            <person name="Bulat T."/>
            <person name="Smidak R."/>
            <person name="Sarate P."/>
            <person name="Gangsoo J."/>
            <person name="Sialana F."/>
            <person name="Bilban M."/>
            <person name="Lubec G."/>
        </authorList>
    </citation>
    <scope>NUCLEOTIDE SEQUENCE</scope>
    <source>
        <tissue evidence="1">Skin</tissue>
    </source>
</reference>
<feature type="non-terminal residue" evidence="1">
    <location>
        <position position="82"/>
    </location>
</feature>